<protein>
    <submittedName>
        <fullName evidence="1">Haptoglobin</fullName>
    </submittedName>
</protein>
<proteinExistence type="predicted"/>
<comment type="caution">
    <text evidence="1">The sequence shown here is derived from an EMBL/GenBank/DDBJ whole genome shotgun (WGS) entry which is preliminary data.</text>
</comment>
<dbReference type="EMBL" id="JBEUSY010000146">
    <property type="protein sequence ID" value="KAL1244109.1"/>
    <property type="molecule type" value="Genomic_DNA"/>
</dbReference>
<organism evidence="1 2">
    <name type="scientific">Trichinella spiralis</name>
    <name type="common">Trichina worm</name>
    <dbReference type="NCBI Taxonomy" id="6334"/>
    <lineage>
        <taxon>Eukaryota</taxon>
        <taxon>Metazoa</taxon>
        <taxon>Ecdysozoa</taxon>
        <taxon>Nematoda</taxon>
        <taxon>Enoplea</taxon>
        <taxon>Dorylaimia</taxon>
        <taxon>Trichinellida</taxon>
        <taxon>Trichinellidae</taxon>
        <taxon>Trichinella</taxon>
    </lineage>
</organism>
<keyword evidence="2" id="KW-1185">Reference proteome</keyword>
<gene>
    <name evidence="1" type="ORF">TSPI_07472</name>
</gene>
<evidence type="ECO:0000313" key="2">
    <source>
        <dbReference type="Proteomes" id="UP001558632"/>
    </source>
</evidence>
<name>A0ABR3KXC8_TRISP</name>
<evidence type="ECO:0000313" key="1">
    <source>
        <dbReference type="EMBL" id="KAL1244109.1"/>
    </source>
</evidence>
<sequence length="71" mass="8068">MSVKLKAELKLWFIRPNQRQRLLCIAHSLSQIHFKTSTAVEISATNGSVDQRVKECEKQVYQPSNPADEIG</sequence>
<dbReference type="Proteomes" id="UP001558632">
    <property type="component" value="Unassembled WGS sequence"/>
</dbReference>
<accession>A0ABR3KXC8</accession>
<reference evidence="1 2" key="1">
    <citation type="submission" date="2024-07" db="EMBL/GenBank/DDBJ databases">
        <title>Enhanced genomic and transcriptomic resources for Trichinella pseudospiralis and T. spiralis underpin the discovery of pronounced molecular differences between stages and species.</title>
        <authorList>
            <person name="Pasi K.K."/>
            <person name="La Rosa G."/>
            <person name="Gomez-Morales M.A."/>
            <person name="Tosini F."/>
            <person name="Sumanam S."/>
            <person name="Young N.D."/>
            <person name="Chang B.C."/>
            <person name="Robin G.B."/>
        </authorList>
    </citation>
    <scope>NUCLEOTIDE SEQUENCE [LARGE SCALE GENOMIC DNA]</scope>
    <source>
        <strain evidence="1">ISS534</strain>
    </source>
</reference>